<dbReference type="Proteomes" id="UP000663760">
    <property type="component" value="Chromosome 13"/>
</dbReference>
<reference evidence="1" key="1">
    <citation type="submission" date="2020-02" db="EMBL/GenBank/DDBJ databases">
        <authorList>
            <person name="Scholz U."/>
            <person name="Mascher M."/>
            <person name="Fiebig A."/>
        </authorList>
    </citation>
    <scope>NUCLEOTIDE SEQUENCE</scope>
</reference>
<sequence>MIPQISRGFFFIKTAKNLWGTVHMKYSMKKNESHIYEMEIKSHSITQGGFLKFWLTIFDQIRQQILGFERRPDLNGVILIILNEESCQKLMLSTQ</sequence>
<protein>
    <submittedName>
        <fullName evidence="1">Uncharacterized protein</fullName>
    </submittedName>
</protein>
<proteinExistence type="predicted"/>
<dbReference type="AlphaFoldDB" id="A0A7I8LAM9"/>
<evidence type="ECO:0000313" key="1">
    <source>
        <dbReference type="EMBL" id="CAA7407097.1"/>
    </source>
</evidence>
<name>A0A7I8LAM9_SPIIN</name>
<evidence type="ECO:0000313" key="2">
    <source>
        <dbReference type="Proteomes" id="UP000663760"/>
    </source>
</evidence>
<dbReference type="OrthoDB" id="5544992at2759"/>
<dbReference type="EMBL" id="LR746276">
    <property type="protein sequence ID" value="CAA7407097.1"/>
    <property type="molecule type" value="Genomic_DNA"/>
</dbReference>
<organism evidence="1 2">
    <name type="scientific">Spirodela intermedia</name>
    <name type="common">Intermediate duckweed</name>
    <dbReference type="NCBI Taxonomy" id="51605"/>
    <lineage>
        <taxon>Eukaryota</taxon>
        <taxon>Viridiplantae</taxon>
        <taxon>Streptophyta</taxon>
        <taxon>Embryophyta</taxon>
        <taxon>Tracheophyta</taxon>
        <taxon>Spermatophyta</taxon>
        <taxon>Magnoliopsida</taxon>
        <taxon>Liliopsida</taxon>
        <taxon>Araceae</taxon>
        <taxon>Lemnoideae</taxon>
        <taxon>Spirodela</taxon>
    </lineage>
</organism>
<gene>
    <name evidence="1" type="ORF">SI8410_13017775</name>
</gene>
<accession>A0A7I8LAM9</accession>
<keyword evidence="2" id="KW-1185">Reference proteome</keyword>